<evidence type="ECO:0000256" key="1">
    <source>
        <dbReference type="ARBA" id="ARBA00009108"/>
    </source>
</evidence>
<comment type="similarity">
    <text evidence="1">Belongs to the UPF0749 family.</text>
</comment>
<reference evidence="2 3" key="1">
    <citation type="journal article" date="2013" name="ISME J.">
        <title>A metabolic model for members of the genus Tetrasphaera involved in enhanced biological phosphorus removal.</title>
        <authorList>
            <person name="Kristiansen R."/>
            <person name="Nguyen H.T.T."/>
            <person name="Saunders A.M."/>
            <person name="Nielsen J.L."/>
            <person name="Wimmer R."/>
            <person name="Le V.Q."/>
            <person name="McIlroy S.J."/>
            <person name="Petrovski S."/>
            <person name="Seviour R.J."/>
            <person name="Calteau A."/>
            <person name="Nielsen K.L."/>
            <person name="Nielsen P.H."/>
        </authorList>
    </citation>
    <scope>NUCLEOTIDE SEQUENCE [LARGE SCALE GENOMIC DNA]</scope>
    <source>
        <strain evidence="2 3">Lp2</strain>
    </source>
</reference>
<organism evidence="2 3">
    <name type="scientific">Phycicoccus elongatus Lp2</name>
    <dbReference type="NCBI Taxonomy" id="1193181"/>
    <lineage>
        <taxon>Bacteria</taxon>
        <taxon>Bacillati</taxon>
        <taxon>Actinomycetota</taxon>
        <taxon>Actinomycetes</taxon>
        <taxon>Micrococcales</taxon>
        <taxon>Intrasporangiaceae</taxon>
        <taxon>Phycicoccus</taxon>
    </lineage>
</organism>
<dbReference type="HOGENOM" id="CLU_040273_2_0_11"/>
<accession>N0E0P0</accession>
<dbReference type="Gene3D" id="3.30.70.1880">
    <property type="entry name" value="Protein of unknown function DUF881"/>
    <property type="match status" value="1"/>
</dbReference>
<dbReference type="STRING" id="1193181.BN10_150004"/>
<dbReference type="PANTHER" id="PTHR37313:SF4">
    <property type="entry name" value="CONSERVED MEMBRANE PROTEIN-RELATED"/>
    <property type="match status" value="1"/>
</dbReference>
<dbReference type="GO" id="GO:0005886">
    <property type="term" value="C:plasma membrane"/>
    <property type="evidence" value="ECO:0007669"/>
    <property type="project" value="TreeGrafter"/>
</dbReference>
<dbReference type="OrthoDB" id="3214641at2"/>
<sequence>MPQGAPRHASHQARRSRAFLGIRPTTWSILVPVVALLAGALFATSSTAAAGGSLRYDNDSIADLIRRGTAANADNTVKLDALQAQVDALTKSSSTGSTDVERLKVEADALASYAGRTEVTGPAVEVTLNDSPLKSHELPTGFSVDDIVVHQQDVQAVVNALWQNGAEAMMLMDQRVIATSAVRCVGNTLILQGRVYSPPYVITAIGDVPAMRAGLEGDKQVRIYREYVQAVGLGYQVRTRTKADFPAYAGSITPRYAVAKPS</sequence>
<evidence type="ECO:0000313" key="3">
    <source>
        <dbReference type="Proteomes" id="UP000013167"/>
    </source>
</evidence>
<dbReference type="EMBL" id="CAIZ01000057">
    <property type="protein sequence ID" value="CCH69326.1"/>
    <property type="molecule type" value="Genomic_DNA"/>
</dbReference>
<evidence type="ECO:0000313" key="2">
    <source>
        <dbReference type="EMBL" id="CCH69326.1"/>
    </source>
</evidence>
<keyword evidence="3" id="KW-1185">Reference proteome</keyword>
<protein>
    <recommendedName>
        <fullName evidence="4">Membrane spanning protein DUF881</fullName>
    </recommendedName>
</protein>
<dbReference type="AlphaFoldDB" id="N0E0P0"/>
<evidence type="ECO:0008006" key="4">
    <source>
        <dbReference type="Google" id="ProtNLM"/>
    </source>
</evidence>
<proteinExistence type="inferred from homology"/>
<dbReference type="Pfam" id="PF05949">
    <property type="entry name" value="DUF881"/>
    <property type="match status" value="1"/>
</dbReference>
<comment type="caution">
    <text evidence="2">The sequence shown here is derived from an EMBL/GenBank/DDBJ whole genome shotgun (WGS) entry which is preliminary data.</text>
</comment>
<dbReference type="RefSeq" id="WP_010849434.1">
    <property type="nucleotide sequence ID" value="NZ_HF570956.1"/>
</dbReference>
<dbReference type="InterPro" id="IPR010273">
    <property type="entry name" value="DUF881"/>
</dbReference>
<gene>
    <name evidence="2" type="ORF">BN10_150004</name>
</gene>
<dbReference type="eggNOG" id="COG3879">
    <property type="taxonomic scope" value="Bacteria"/>
</dbReference>
<dbReference type="Proteomes" id="UP000013167">
    <property type="component" value="Unassembled WGS sequence"/>
</dbReference>
<name>N0E0P0_9MICO</name>
<dbReference type="PANTHER" id="PTHR37313">
    <property type="entry name" value="UPF0749 PROTEIN RV1825"/>
    <property type="match status" value="1"/>
</dbReference>